<proteinExistence type="predicted"/>
<sequence>MATKMRAIRYVCTSSSRTIVARVDSHALWMEIGQAAHLFGIKAEQATKLLRQIRATGEIDEESDLRSLGDSSLLLSHRAVVALGYQRNFGRATAFRNWCASHLSALSARENLTPIPAARKPV</sequence>
<dbReference type="EMBL" id="CAJNBH010000029">
    <property type="protein sequence ID" value="CAE6840311.1"/>
    <property type="molecule type" value="Genomic_DNA"/>
</dbReference>
<dbReference type="RefSeq" id="WP_200660783.1">
    <property type="nucleotide sequence ID" value="NZ_CAJNBH010000029.1"/>
</dbReference>
<protein>
    <recommendedName>
        <fullName evidence="3">Bro-N domain-containing protein</fullName>
    </recommendedName>
</protein>
<evidence type="ECO:0000313" key="2">
    <source>
        <dbReference type="Proteomes" id="UP000673821"/>
    </source>
</evidence>
<accession>A0ABN7MZQ0</accession>
<evidence type="ECO:0008006" key="3">
    <source>
        <dbReference type="Google" id="ProtNLM"/>
    </source>
</evidence>
<organism evidence="1 2">
    <name type="scientific">Paraburkholderia nemoris</name>
    <dbReference type="NCBI Taxonomy" id="2793076"/>
    <lineage>
        <taxon>Bacteria</taxon>
        <taxon>Pseudomonadati</taxon>
        <taxon>Pseudomonadota</taxon>
        <taxon>Betaproteobacteria</taxon>
        <taxon>Burkholderiales</taxon>
        <taxon>Burkholderiaceae</taxon>
        <taxon>Paraburkholderia</taxon>
    </lineage>
</organism>
<reference evidence="1 2" key="1">
    <citation type="submission" date="2021-02" db="EMBL/GenBank/DDBJ databases">
        <authorList>
            <person name="Vanwijnsberghe S."/>
        </authorList>
    </citation>
    <scope>NUCLEOTIDE SEQUENCE [LARGE SCALE GENOMIC DNA]</scope>
    <source>
        <strain evidence="1 2">R-69776</strain>
    </source>
</reference>
<keyword evidence="2" id="KW-1185">Reference proteome</keyword>
<gene>
    <name evidence="1" type="ORF">R69776_07013</name>
</gene>
<evidence type="ECO:0000313" key="1">
    <source>
        <dbReference type="EMBL" id="CAE6840311.1"/>
    </source>
</evidence>
<comment type="caution">
    <text evidence="1">The sequence shown here is derived from an EMBL/GenBank/DDBJ whole genome shotgun (WGS) entry which is preliminary data.</text>
</comment>
<name>A0ABN7MZQ0_9BURK</name>
<dbReference type="Proteomes" id="UP000673821">
    <property type="component" value="Unassembled WGS sequence"/>
</dbReference>